<dbReference type="KEGG" id="acan:ACA1_035530"/>
<feature type="domain" description="Gfo/Idh/MocA-like oxidoreductase N-terminal" evidence="2">
    <location>
        <begin position="13"/>
        <end position="135"/>
    </location>
</feature>
<protein>
    <submittedName>
        <fullName evidence="4">Oxidoreductase domain containing protein</fullName>
    </submittedName>
</protein>
<keyword evidence="5" id="KW-1185">Reference proteome</keyword>
<gene>
    <name evidence="4" type="ORF">ACA1_035530</name>
</gene>
<dbReference type="PANTHER" id="PTHR43377">
    <property type="entry name" value="BILIVERDIN REDUCTASE A"/>
    <property type="match status" value="1"/>
</dbReference>
<dbReference type="STRING" id="1257118.L8HBX0"/>
<dbReference type="PANTHER" id="PTHR43377:SF2">
    <property type="entry name" value="BINDING ROSSMANN FOLD OXIDOREDUCTASE, PUTATIVE (AFU_ORTHOLOGUE AFUA_4G00560)-RELATED"/>
    <property type="match status" value="1"/>
</dbReference>
<evidence type="ECO:0000256" key="1">
    <source>
        <dbReference type="ARBA" id="ARBA00010928"/>
    </source>
</evidence>
<dbReference type="InterPro" id="IPR051450">
    <property type="entry name" value="Gfo/Idh/MocA_Oxidoreductases"/>
</dbReference>
<evidence type="ECO:0000313" key="5">
    <source>
        <dbReference type="Proteomes" id="UP000011083"/>
    </source>
</evidence>
<dbReference type="EMBL" id="KB007886">
    <property type="protein sequence ID" value="ELR22223.1"/>
    <property type="molecule type" value="Genomic_DNA"/>
</dbReference>
<proteinExistence type="inferred from homology"/>
<dbReference type="VEuPathDB" id="AmoebaDB:ACA1_035530"/>
<dbReference type="Pfam" id="PF22725">
    <property type="entry name" value="GFO_IDH_MocA_C3"/>
    <property type="match status" value="1"/>
</dbReference>
<comment type="similarity">
    <text evidence="1">Belongs to the Gfo/Idh/MocA family.</text>
</comment>
<dbReference type="InterPro" id="IPR055170">
    <property type="entry name" value="GFO_IDH_MocA-like_dom"/>
</dbReference>
<dbReference type="RefSeq" id="XP_004348737.1">
    <property type="nucleotide sequence ID" value="XM_004348687.1"/>
</dbReference>
<dbReference type="Proteomes" id="UP000011083">
    <property type="component" value="Unassembled WGS sequence"/>
</dbReference>
<organism evidence="4 5">
    <name type="scientific">Acanthamoeba castellanii (strain ATCC 30010 / Neff)</name>
    <dbReference type="NCBI Taxonomy" id="1257118"/>
    <lineage>
        <taxon>Eukaryota</taxon>
        <taxon>Amoebozoa</taxon>
        <taxon>Discosea</taxon>
        <taxon>Longamoebia</taxon>
        <taxon>Centramoebida</taxon>
        <taxon>Acanthamoebidae</taxon>
        <taxon>Acanthamoeba</taxon>
    </lineage>
</organism>
<dbReference type="SUPFAM" id="SSF51735">
    <property type="entry name" value="NAD(P)-binding Rossmann-fold domains"/>
    <property type="match status" value="1"/>
</dbReference>
<evidence type="ECO:0000259" key="3">
    <source>
        <dbReference type="Pfam" id="PF22725"/>
    </source>
</evidence>
<reference evidence="4 5" key="1">
    <citation type="journal article" date="2013" name="Genome Biol.">
        <title>Genome of Acanthamoeba castellanii highlights extensive lateral gene transfer and early evolution of tyrosine kinase signaling.</title>
        <authorList>
            <person name="Clarke M."/>
            <person name="Lohan A.J."/>
            <person name="Liu B."/>
            <person name="Lagkouvardos I."/>
            <person name="Roy S."/>
            <person name="Zafar N."/>
            <person name="Bertelli C."/>
            <person name="Schilde C."/>
            <person name="Kianianmomeni A."/>
            <person name="Burglin T.R."/>
            <person name="Frech C."/>
            <person name="Turcotte B."/>
            <person name="Kopec K.O."/>
            <person name="Synnott J.M."/>
            <person name="Choo C."/>
            <person name="Paponov I."/>
            <person name="Finkler A."/>
            <person name="Soon Heng Tan C."/>
            <person name="Hutchins A.P."/>
            <person name="Weinmeier T."/>
            <person name="Rattei T."/>
            <person name="Chu J.S."/>
            <person name="Gimenez G."/>
            <person name="Irimia M."/>
            <person name="Rigden D.J."/>
            <person name="Fitzpatrick D.A."/>
            <person name="Lorenzo-Morales J."/>
            <person name="Bateman A."/>
            <person name="Chiu C.H."/>
            <person name="Tang P."/>
            <person name="Hegemann P."/>
            <person name="Fromm H."/>
            <person name="Raoult D."/>
            <person name="Greub G."/>
            <person name="Miranda-Saavedra D."/>
            <person name="Chen N."/>
            <person name="Nash P."/>
            <person name="Ginger M.L."/>
            <person name="Horn M."/>
            <person name="Schaap P."/>
            <person name="Caler L."/>
            <person name="Loftus B."/>
        </authorList>
    </citation>
    <scope>NUCLEOTIDE SEQUENCE [LARGE SCALE GENOMIC DNA]</scope>
    <source>
        <strain evidence="4 5">Neff</strain>
    </source>
</reference>
<dbReference type="InterPro" id="IPR000683">
    <property type="entry name" value="Gfo/Idh/MocA-like_OxRdtase_N"/>
</dbReference>
<dbReference type="Gene3D" id="3.40.50.720">
    <property type="entry name" value="NAD(P)-binding Rossmann-like Domain"/>
    <property type="match status" value="1"/>
</dbReference>
<evidence type="ECO:0000313" key="4">
    <source>
        <dbReference type="EMBL" id="ELR22223.1"/>
    </source>
</evidence>
<dbReference type="GO" id="GO:0000166">
    <property type="term" value="F:nucleotide binding"/>
    <property type="evidence" value="ECO:0007669"/>
    <property type="project" value="InterPro"/>
</dbReference>
<accession>L8HBX0</accession>
<dbReference type="Pfam" id="PF01408">
    <property type="entry name" value="GFO_IDH_MocA"/>
    <property type="match status" value="1"/>
</dbReference>
<sequence>MSEHAGRERKSVKLVIVGAGNRGTNYANYALEHADLCQVVAVAEPREPRRKEMAACHGVPDEMTFHSWEQLKVLPKLGDAVVIATLDSMHKEPAIFFAQQGYHILLEKPMAPNEEDCREIVEAVKKAGVIMAIGHVMRYTPYSRKIKQIVDSGALGELISVQHLEPVGWFHFAHSYVRGNWRREDETSSSLLAKSCHDIDWIRWIVGKKCVSTSSFGTLNHFRKEKKPEGAGTRCLDCRVERECPYSAKKIYLERIEGGHTKWPVSVIVDDHPTVANVREALETGPYGRCVYECDNDVMDNQVVNMLFEEGKTASFSMIAFTKELEGDGHRVTTFDFNSLQTASCCPTEEDAKPDTKLTGHDFGDYYLMKDFVDAVGFNDPSFISSTPEETLESHVMVFRAEKARKDNVVASLDW</sequence>
<dbReference type="OMA" id="NVCDDQF"/>
<dbReference type="AlphaFoldDB" id="L8HBX0"/>
<feature type="domain" description="GFO/IDH/MocA-like oxidoreductase" evidence="3">
    <location>
        <begin position="144"/>
        <end position="222"/>
    </location>
</feature>
<dbReference type="InterPro" id="IPR036291">
    <property type="entry name" value="NAD(P)-bd_dom_sf"/>
</dbReference>
<dbReference type="SUPFAM" id="SSF55347">
    <property type="entry name" value="Glyceraldehyde-3-phosphate dehydrogenase-like, C-terminal domain"/>
    <property type="match status" value="1"/>
</dbReference>
<dbReference type="GeneID" id="14923151"/>
<dbReference type="Gene3D" id="3.30.360.10">
    <property type="entry name" value="Dihydrodipicolinate Reductase, domain 2"/>
    <property type="match status" value="1"/>
</dbReference>
<name>L8HBX0_ACACF</name>
<evidence type="ECO:0000259" key="2">
    <source>
        <dbReference type="Pfam" id="PF01408"/>
    </source>
</evidence>
<dbReference type="OrthoDB" id="2129491at2759"/>